<dbReference type="OrthoDB" id="112719at2"/>
<reference evidence="2 3" key="1">
    <citation type="submission" date="2020-08" db="EMBL/GenBank/DDBJ databases">
        <title>Genomic Encyclopedia of Type Strains, Phase IV (KMG-IV): sequencing the most valuable type-strain genomes for metagenomic binning, comparative biology and taxonomic classification.</title>
        <authorList>
            <person name="Goeker M."/>
        </authorList>
    </citation>
    <scope>NUCLEOTIDE SEQUENCE [LARGE SCALE GENOMIC DNA]</scope>
    <source>
        <strain evidence="2 3">DSM 103733</strain>
    </source>
</reference>
<dbReference type="Proteomes" id="UP000538666">
    <property type="component" value="Unassembled WGS sequence"/>
</dbReference>
<evidence type="ECO:0000313" key="2">
    <source>
        <dbReference type="EMBL" id="MBB6146618.1"/>
    </source>
</evidence>
<evidence type="ECO:0000256" key="1">
    <source>
        <dbReference type="SAM" id="SignalP"/>
    </source>
</evidence>
<feature type="signal peptide" evidence="1">
    <location>
        <begin position="1"/>
        <end position="24"/>
    </location>
</feature>
<gene>
    <name evidence="2" type="ORF">HNQ77_004597</name>
</gene>
<accession>A0A841K7Q7</accession>
<dbReference type="RefSeq" id="WP_050060348.1">
    <property type="nucleotide sequence ID" value="NZ_JACHEK010000010.1"/>
</dbReference>
<sequence>MLSRASFVVFLPCFLAFSGGSMLAQTPVGTPSQPAQQLVADVIYNELHDRASDSFWAYRSIRVSGPQDIVRVQVETTEGPIFRVLEDHGAPLNPTEQRKEEQRLQDLVQRPGAMARTKQEHEQDEERLKKVMELLPNAFLFEYNGASEGERVQISFRPNPAFVPQGYEARVVHALGGTVTVNQRLKRMVDMDGRVMERVDFGYGILGHVEKDGTFEIHRQQVSDTHWKTDLVEVHIQGKVLLFKNVTKDQRESRSDFRAVPHDISLIAAKGLLDQSGQQTGHEQNLARVSGGSR</sequence>
<keyword evidence="1" id="KW-0732">Signal</keyword>
<dbReference type="EMBL" id="JACHEK010000010">
    <property type="protein sequence ID" value="MBB6146618.1"/>
    <property type="molecule type" value="Genomic_DNA"/>
</dbReference>
<organism evidence="2 3">
    <name type="scientific">Silvibacterium bohemicum</name>
    <dbReference type="NCBI Taxonomy" id="1577686"/>
    <lineage>
        <taxon>Bacteria</taxon>
        <taxon>Pseudomonadati</taxon>
        <taxon>Acidobacteriota</taxon>
        <taxon>Terriglobia</taxon>
        <taxon>Terriglobales</taxon>
        <taxon>Acidobacteriaceae</taxon>
        <taxon>Silvibacterium</taxon>
    </lineage>
</organism>
<feature type="chain" id="PRO_5032720474" evidence="1">
    <location>
        <begin position="25"/>
        <end position="294"/>
    </location>
</feature>
<dbReference type="AlphaFoldDB" id="A0A841K7Q7"/>
<comment type="caution">
    <text evidence="2">The sequence shown here is derived from an EMBL/GenBank/DDBJ whole genome shotgun (WGS) entry which is preliminary data.</text>
</comment>
<name>A0A841K7Q7_9BACT</name>
<keyword evidence="3" id="KW-1185">Reference proteome</keyword>
<protein>
    <submittedName>
        <fullName evidence="2">Uncharacterized protein</fullName>
    </submittedName>
</protein>
<evidence type="ECO:0000313" key="3">
    <source>
        <dbReference type="Proteomes" id="UP000538666"/>
    </source>
</evidence>
<proteinExistence type="predicted"/>